<protein>
    <submittedName>
        <fullName evidence="1">Uncharacterized protein</fullName>
    </submittedName>
</protein>
<keyword evidence="2" id="KW-1185">Reference proteome</keyword>
<gene>
    <name evidence="1" type="ORF">HUJ06_008183</name>
</gene>
<organism evidence="1 2">
    <name type="scientific">Nelumbo nucifera</name>
    <name type="common">Sacred lotus</name>
    <dbReference type="NCBI Taxonomy" id="4432"/>
    <lineage>
        <taxon>Eukaryota</taxon>
        <taxon>Viridiplantae</taxon>
        <taxon>Streptophyta</taxon>
        <taxon>Embryophyta</taxon>
        <taxon>Tracheophyta</taxon>
        <taxon>Spermatophyta</taxon>
        <taxon>Magnoliopsida</taxon>
        <taxon>Proteales</taxon>
        <taxon>Nelumbonaceae</taxon>
        <taxon>Nelumbo</taxon>
    </lineage>
</organism>
<dbReference type="Proteomes" id="UP000607653">
    <property type="component" value="Unassembled WGS sequence"/>
</dbReference>
<sequence>MGIKFYRSHMISLCFHLMGNHISCVQELQFELSADHQAHRITRPHMFTVAGGHRRWPMVDK</sequence>
<accession>A0A822YXZ7</accession>
<proteinExistence type="predicted"/>
<dbReference type="AlphaFoldDB" id="A0A822YXZ7"/>
<dbReference type="EMBL" id="DUZY01000004">
    <property type="protein sequence ID" value="DAD37542.1"/>
    <property type="molecule type" value="Genomic_DNA"/>
</dbReference>
<evidence type="ECO:0000313" key="1">
    <source>
        <dbReference type="EMBL" id="DAD37542.1"/>
    </source>
</evidence>
<name>A0A822YXZ7_NELNU</name>
<reference evidence="1 2" key="1">
    <citation type="journal article" date="2020" name="Mol. Biol. Evol.">
        <title>Distinct Expression and Methylation Patterns for Genes with Different Fates following a Single Whole-Genome Duplication in Flowering Plants.</title>
        <authorList>
            <person name="Shi T."/>
            <person name="Rahmani R.S."/>
            <person name="Gugger P.F."/>
            <person name="Wang M."/>
            <person name="Li H."/>
            <person name="Zhang Y."/>
            <person name="Li Z."/>
            <person name="Wang Q."/>
            <person name="Van de Peer Y."/>
            <person name="Marchal K."/>
            <person name="Chen J."/>
        </authorList>
    </citation>
    <scope>NUCLEOTIDE SEQUENCE [LARGE SCALE GENOMIC DNA]</scope>
    <source>
        <tissue evidence="1">Leaf</tissue>
    </source>
</reference>
<comment type="caution">
    <text evidence="1">The sequence shown here is derived from an EMBL/GenBank/DDBJ whole genome shotgun (WGS) entry which is preliminary data.</text>
</comment>
<evidence type="ECO:0000313" key="2">
    <source>
        <dbReference type="Proteomes" id="UP000607653"/>
    </source>
</evidence>